<evidence type="ECO:0000256" key="7">
    <source>
        <dbReference type="ARBA" id="ARBA00023027"/>
    </source>
</evidence>
<evidence type="ECO:0000313" key="10">
    <source>
        <dbReference type="Proteomes" id="UP000180098"/>
    </source>
</evidence>
<dbReference type="InterPro" id="IPR029479">
    <property type="entry name" value="Nitroreductase"/>
</dbReference>
<dbReference type="RefSeq" id="WP_071311450.1">
    <property type="nucleotide sequence ID" value="NZ_MLQQ01000001.1"/>
</dbReference>
<name>A0A1S2LW01_9BACI</name>
<evidence type="ECO:0000256" key="6">
    <source>
        <dbReference type="ARBA" id="ARBA00023002"/>
    </source>
</evidence>
<dbReference type="PANTHER" id="PTHR23026:SF125">
    <property type="entry name" value="OXYGEN-INSENSITIVE NAD(P)H NITROREDUCTASE"/>
    <property type="match status" value="1"/>
</dbReference>
<dbReference type="SUPFAM" id="SSF55469">
    <property type="entry name" value="FMN-dependent nitroreductase-like"/>
    <property type="match status" value="1"/>
</dbReference>
<proteinExistence type="inferred from homology"/>
<evidence type="ECO:0000256" key="4">
    <source>
        <dbReference type="ARBA" id="ARBA00022643"/>
    </source>
</evidence>
<sequence>MNNKETVKQQILDAFYFRHATKKFDPSKKISEDDFNFILETARLSPSSIGIEAWKFVVIQNEELRNKLKEVAWGAQGQLPTASHFVAIFARTKQDTKYDSEYIANHLKEVKKFPDEIIPEIQSRYKKFQEDGLHILDSERTAFDWASKQTYIALGNMMTAAAQIGIDSCPIEGFDYHGVHNLFKEEGLLENGHFDISVMVAFGYRAEEPRPKTRKDINQVVQWIK</sequence>
<dbReference type="GO" id="GO:0046256">
    <property type="term" value="P:2,4,6-trinitrotoluene catabolic process"/>
    <property type="evidence" value="ECO:0007669"/>
    <property type="project" value="TreeGrafter"/>
</dbReference>
<keyword evidence="5" id="KW-0521">NADP</keyword>
<dbReference type="CDD" id="cd02149">
    <property type="entry name" value="NfsB-like"/>
    <property type="match status" value="1"/>
</dbReference>
<keyword evidence="3" id="KW-0285">Flavoprotein</keyword>
<dbReference type="InterPro" id="IPR033878">
    <property type="entry name" value="NfsB-like"/>
</dbReference>
<comment type="cofactor">
    <cofactor evidence="1">
        <name>FMN</name>
        <dbReference type="ChEBI" id="CHEBI:58210"/>
    </cofactor>
</comment>
<keyword evidence="6" id="KW-0560">Oxidoreductase</keyword>
<organism evidence="9 10">
    <name type="scientific">Anaerobacillus arseniciselenatis</name>
    <dbReference type="NCBI Taxonomy" id="85682"/>
    <lineage>
        <taxon>Bacteria</taxon>
        <taxon>Bacillati</taxon>
        <taxon>Bacillota</taxon>
        <taxon>Bacilli</taxon>
        <taxon>Bacillales</taxon>
        <taxon>Bacillaceae</taxon>
        <taxon>Anaerobacillus</taxon>
    </lineage>
</organism>
<evidence type="ECO:0000256" key="2">
    <source>
        <dbReference type="ARBA" id="ARBA00007118"/>
    </source>
</evidence>
<keyword evidence="7" id="KW-0520">NAD</keyword>
<dbReference type="OrthoDB" id="9809288at2"/>
<protein>
    <submittedName>
        <fullName evidence="9">NAD(P)H-dependent oxidoreductase</fullName>
    </submittedName>
</protein>
<dbReference type="EMBL" id="MLQQ01000001">
    <property type="protein sequence ID" value="OIJ15525.1"/>
    <property type="molecule type" value="Genomic_DNA"/>
</dbReference>
<dbReference type="Proteomes" id="UP000180098">
    <property type="component" value="Unassembled WGS sequence"/>
</dbReference>
<keyword evidence="10" id="KW-1185">Reference proteome</keyword>
<comment type="caution">
    <text evidence="9">The sequence shown here is derived from an EMBL/GenBank/DDBJ whole genome shotgun (WGS) entry which is preliminary data.</text>
</comment>
<dbReference type="GO" id="GO:0046857">
    <property type="term" value="F:oxidoreductase activity, acting on other nitrogenous compounds as donors, with NAD or NADP as acceptor"/>
    <property type="evidence" value="ECO:0007669"/>
    <property type="project" value="TreeGrafter"/>
</dbReference>
<evidence type="ECO:0000313" key="9">
    <source>
        <dbReference type="EMBL" id="OIJ15525.1"/>
    </source>
</evidence>
<dbReference type="AlphaFoldDB" id="A0A1S2LW01"/>
<evidence type="ECO:0000256" key="1">
    <source>
        <dbReference type="ARBA" id="ARBA00001917"/>
    </source>
</evidence>
<gene>
    <name evidence="9" type="ORF">BKP35_00590</name>
</gene>
<dbReference type="InterPro" id="IPR000415">
    <property type="entry name" value="Nitroreductase-like"/>
</dbReference>
<dbReference type="Gene3D" id="3.40.109.10">
    <property type="entry name" value="NADH Oxidase"/>
    <property type="match status" value="1"/>
</dbReference>
<accession>A0A1S2LW01</accession>
<dbReference type="GO" id="GO:0005829">
    <property type="term" value="C:cytosol"/>
    <property type="evidence" value="ECO:0007669"/>
    <property type="project" value="TreeGrafter"/>
</dbReference>
<feature type="domain" description="Nitroreductase" evidence="8">
    <location>
        <begin position="18"/>
        <end position="204"/>
    </location>
</feature>
<dbReference type="PANTHER" id="PTHR23026">
    <property type="entry name" value="NADPH NITROREDUCTASE"/>
    <property type="match status" value="1"/>
</dbReference>
<dbReference type="Pfam" id="PF00881">
    <property type="entry name" value="Nitroreductase"/>
    <property type="match status" value="1"/>
</dbReference>
<evidence type="ECO:0000259" key="8">
    <source>
        <dbReference type="Pfam" id="PF00881"/>
    </source>
</evidence>
<comment type="similarity">
    <text evidence="2">Belongs to the nitroreductase family.</text>
</comment>
<evidence type="ECO:0000256" key="5">
    <source>
        <dbReference type="ARBA" id="ARBA00022857"/>
    </source>
</evidence>
<reference evidence="9 10" key="1">
    <citation type="submission" date="2016-10" db="EMBL/GenBank/DDBJ databases">
        <title>Draft genome sequences of four alkaliphilic bacteria belonging to the Anaerobacillus genus.</title>
        <authorList>
            <person name="Bassil N.M."/>
            <person name="Lloyd J.R."/>
        </authorList>
    </citation>
    <scope>NUCLEOTIDE SEQUENCE [LARGE SCALE GENOMIC DNA]</scope>
    <source>
        <strain evidence="9 10">DSM 15340</strain>
    </source>
</reference>
<dbReference type="InterPro" id="IPR050627">
    <property type="entry name" value="Nitroreductase/BluB"/>
</dbReference>
<evidence type="ECO:0000256" key="3">
    <source>
        <dbReference type="ARBA" id="ARBA00022630"/>
    </source>
</evidence>
<keyword evidence="4" id="KW-0288">FMN</keyword>